<dbReference type="GO" id="GO:0016757">
    <property type="term" value="F:glycosyltransferase activity"/>
    <property type="evidence" value="ECO:0007669"/>
    <property type="project" value="UniProtKB-KW"/>
</dbReference>
<organism evidence="5 6">
    <name type="scientific">Chitinophaga caeni</name>
    <dbReference type="NCBI Taxonomy" id="2029983"/>
    <lineage>
        <taxon>Bacteria</taxon>
        <taxon>Pseudomonadati</taxon>
        <taxon>Bacteroidota</taxon>
        <taxon>Chitinophagia</taxon>
        <taxon>Chitinophagales</taxon>
        <taxon>Chitinophagaceae</taxon>
        <taxon>Chitinophaga</taxon>
    </lineage>
</organism>
<dbReference type="SUPFAM" id="SSF53448">
    <property type="entry name" value="Nucleotide-diphospho-sugar transferases"/>
    <property type="match status" value="1"/>
</dbReference>
<dbReference type="PANTHER" id="PTHR43630">
    <property type="entry name" value="POLY-BETA-1,6-N-ACETYL-D-GLUCOSAMINE SYNTHASE"/>
    <property type="match status" value="1"/>
</dbReference>
<dbReference type="PANTHER" id="PTHR43630:SF1">
    <property type="entry name" value="POLY-BETA-1,6-N-ACETYL-D-GLUCOSAMINE SYNTHASE"/>
    <property type="match status" value="1"/>
</dbReference>
<dbReference type="RefSeq" id="WP_098194818.1">
    <property type="nucleotide sequence ID" value="NZ_CP023777.1"/>
</dbReference>
<dbReference type="Pfam" id="PF13641">
    <property type="entry name" value="Glyco_tranf_2_3"/>
    <property type="match status" value="1"/>
</dbReference>
<accession>A0A291QX62</accession>
<evidence type="ECO:0000256" key="1">
    <source>
        <dbReference type="ARBA" id="ARBA00006739"/>
    </source>
</evidence>
<dbReference type="InterPro" id="IPR029044">
    <property type="entry name" value="Nucleotide-diphossugar_trans"/>
</dbReference>
<keyword evidence="4" id="KW-1133">Transmembrane helix</keyword>
<keyword evidence="6" id="KW-1185">Reference proteome</keyword>
<evidence type="ECO:0000256" key="4">
    <source>
        <dbReference type="SAM" id="Phobius"/>
    </source>
</evidence>
<evidence type="ECO:0000313" key="5">
    <source>
        <dbReference type="EMBL" id="ATL48444.1"/>
    </source>
</evidence>
<reference evidence="5 6" key="1">
    <citation type="submission" date="2017-10" db="EMBL/GenBank/DDBJ databases">
        <title>Paenichitinophaga pekingensis gen. nov., sp. nov., isolated from activated sludge.</title>
        <authorList>
            <person name="Jin D."/>
            <person name="Kong X."/>
            <person name="Deng Y."/>
            <person name="Bai Z."/>
        </authorList>
    </citation>
    <scope>NUCLEOTIDE SEQUENCE [LARGE SCALE GENOMIC DNA]</scope>
    <source>
        <strain evidence="5 6">13</strain>
    </source>
</reference>
<dbReference type="AlphaFoldDB" id="A0A291QX62"/>
<dbReference type="Gene3D" id="3.90.550.10">
    <property type="entry name" value="Spore Coat Polysaccharide Biosynthesis Protein SpsA, Chain A"/>
    <property type="match status" value="1"/>
</dbReference>
<protein>
    <recommendedName>
        <fullName evidence="7">Glycosyl transferase</fullName>
    </recommendedName>
</protein>
<comment type="similarity">
    <text evidence="1">Belongs to the glycosyltransferase 2 family.</text>
</comment>
<keyword evidence="3" id="KW-0808">Transferase</keyword>
<evidence type="ECO:0008006" key="7">
    <source>
        <dbReference type="Google" id="ProtNLM"/>
    </source>
</evidence>
<gene>
    <name evidence="5" type="ORF">COR50_15445</name>
</gene>
<keyword evidence="2" id="KW-0328">Glycosyltransferase</keyword>
<feature type="transmembrane region" description="Helical" evidence="4">
    <location>
        <begin position="338"/>
        <end position="358"/>
    </location>
</feature>
<dbReference type="EMBL" id="CP023777">
    <property type="protein sequence ID" value="ATL48444.1"/>
    <property type="molecule type" value="Genomic_DNA"/>
</dbReference>
<keyword evidence="4" id="KW-0812">Transmembrane</keyword>
<sequence>MEIVATIFRVIWIAVQAIVAFYVLLPTALLIIYGFKKLFRWSSAPILNAYSKKDATNFAAIIAAHSDFTLVPPLVDSLLKQQYSKFKVYIVADNIKDPQLPVQDPRIKLIVPEIPFNDKTKSIKEAISQFDEEHDAFIIFDSDNLVHPGYLAELDKYFQHGYRAVQTHMLPKNTDTLYAKMDASGNHYCNFVDRLMHMELGVSSCIWGLGIAVETKLYKQILFDGYKKSFENLGGFDKKMQAAMVSSIPLLAYAPAAIVYDEKIQDGSKLQKQRTRWIHAYFASIKDGLQVVWTGIKKFRPGLVFFGVNLLRPPLFMLLGAAGLLMLFNIWYSPVMAFAWLAAILTFVITFFSIVMVMSKDAGIFKAMFHLPFFVLRQVKALLKINDASKGFLRTSNTKVVYIEEVLGAAKD</sequence>
<name>A0A291QX62_9BACT</name>
<evidence type="ECO:0000256" key="3">
    <source>
        <dbReference type="ARBA" id="ARBA00022679"/>
    </source>
</evidence>
<proteinExistence type="inferred from homology"/>
<dbReference type="KEGG" id="cbae:COR50_15445"/>
<evidence type="ECO:0000313" key="6">
    <source>
        <dbReference type="Proteomes" id="UP000220133"/>
    </source>
</evidence>
<dbReference type="Proteomes" id="UP000220133">
    <property type="component" value="Chromosome"/>
</dbReference>
<dbReference type="OrthoDB" id="1523666at2"/>
<evidence type="ECO:0000256" key="2">
    <source>
        <dbReference type="ARBA" id="ARBA00022676"/>
    </source>
</evidence>
<feature type="transmembrane region" description="Helical" evidence="4">
    <location>
        <begin position="6"/>
        <end position="33"/>
    </location>
</feature>
<keyword evidence="4" id="KW-0472">Membrane</keyword>